<keyword evidence="5" id="KW-1185">Reference proteome</keyword>
<feature type="region of interest" description="Disordered" evidence="2">
    <location>
        <begin position="449"/>
        <end position="487"/>
    </location>
</feature>
<dbReference type="EMBL" id="KE504222">
    <property type="protein sequence ID" value="EPS94831.1"/>
    <property type="molecule type" value="Genomic_DNA"/>
</dbReference>
<dbReference type="OrthoDB" id="415358at2759"/>
<name>S8DN78_FOMSC</name>
<feature type="compositionally biased region" description="Basic and acidic residues" evidence="2">
    <location>
        <begin position="468"/>
        <end position="487"/>
    </location>
</feature>
<feature type="compositionally biased region" description="Polar residues" evidence="2">
    <location>
        <begin position="321"/>
        <end position="333"/>
    </location>
</feature>
<dbReference type="PROSITE" id="PS51184">
    <property type="entry name" value="JMJC"/>
    <property type="match status" value="1"/>
</dbReference>
<feature type="coiled-coil region" evidence="1">
    <location>
        <begin position="245"/>
        <end position="272"/>
    </location>
</feature>
<dbReference type="Pfam" id="PF13621">
    <property type="entry name" value="Cupin_8"/>
    <property type="match status" value="1"/>
</dbReference>
<dbReference type="InterPro" id="IPR003347">
    <property type="entry name" value="JmjC_dom"/>
</dbReference>
<dbReference type="Gene3D" id="2.60.120.650">
    <property type="entry name" value="Cupin"/>
    <property type="match status" value="1"/>
</dbReference>
<keyword evidence="1" id="KW-0175">Coiled coil</keyword>
<dbReference type="PANTHER" id="PTHR12461">
    <property type="entry name" value="HYPOXIA-INDUCIBLE FACTOR 1 ALPHA INHIBITOR-RELATED"/>
    <property type="match status" value="1"/>
</dbReference>
<dbReference type="eggNOG" id="KOG2508">
    <property type="taxonomic scope" value="Eukaryota"/>
</dbReference>
<dbReference type="InParanoid" id="S8DN78"/>
<sequence>MAAIPESISPEFSAREFFSKYIAQRKPVVISGLPDDPSFAARKWSSDSLNHLANKAGDTKVLVEPMHPAAKQFGTDVQRISMTFRDFLESLQSAEGPYHYLTTQYSGEEWDELTMFSPPTNTLRGDFPEVPRLMGNLFLQQANLWLGKSKDGSSSGLHHDFHDNLYCLLKGRKRFVLFPPKEHVNLYPYGTVHTVYENGVVAYDRMLRADGLDYRVALRTRVSLLKKQLDVLDAGKVKSKGKGKGRAATKERKALEKEYLTLREELEELAEDEQYGFPLEDDEDDVERIEDGSDLGSLAGSLAGEDDYDALMGDDGLDAEQGSNNNEGQSGDSIENGDKAEEDPPSFSRIPTAVLHKQLELPTTAISPPDSTPVDFPNLAKASPPYVVELSAGQMLYLPASWWHEVTSSSDGEADVHMALNWWFYPPDADSFEEPYEDKAVWEYLRQNAPKVSNNAESGKPDTILEGTEGKRKRDDGEESSTKKAKK</sequence>
<evidence type="ECO:0000256" key="1">
    <source>
        <dbReference type="SAM" id="Coils"/>
    </source>
</evidence>
<feature type="region of interest" description="Disordered" evidence="2">
    <location>
        <begin position="291"/>
        <end position="347"/>
    </location>
</feature>
<organism evidence="4 5">
    <name type="scientific">Fomitopsis schrenkii</name>
    <name type="common">Brown rot fungus</name>
    <dbReference type="NCBI Taxonomy" id="2126942"/>
    <lineage>
        <taxon>Eukaryota</taxon>
        <taxon>Fungi</taxon>
        <taxon>Dikarya</taxon>
        <taxon>Basidiomycota</taxon>
        <taxon>Agaricomycotina</taxon>
        <taxon>Agaricomycetes</taxon>
        <taxon>Polyporales</taxon>
        <taxon>Fomitopsis</taxon>
    </lineage>
</organism>
<dbReference type="AlphaFoldDB" id="S8DN78"/>
<dbReference type="SUPFAM" id="SSF51197">
    <property type="entry name" value="Clavaminate synthase-like"/>
    <property type="match status" value="1"/>
</dbReference>
<dbReference type="Proteomes" id="UP000015241">
    <property type="component" value="Unassembled WGS sequence"/>
</dbReference>
<evidence type="ECO:0000313" key="4">
    <source>
        <dbReference type="EMBL" id="EPS94831.1"/>
    </source>
</evidence>
<dbReference type="STRING" id="743788.S8DN78"/>
<evidence type="ECO:0000313" key="5">
    <source>
        <dbReference type="Proteomes" id="UP000015241"/>
    </source>
</evidence>
<feature type="domain" description="JmjC" evidence="3">
    <location>
        <begin position="119"/>
        <end position="439"/>
    </location>
</feature>
<protein>
    <recommendedName>
        <fullName evidence="3">JmjC domain-containing protein</fullName>
    </recommendedName>
</protein>
<evidence type="ECO:0000256" key="2">
    <source>
        <dbReference type="SAM" id="MobiDB-lite"/>
    </source>
</evidence>
<dbReference type="PANTHER" id="PTHR12461:SF100">
    <property type="entry name" value="JMJC DOMAIN-CONTAINING PROTEIN 4"/>
    <property type="match status" value="1"/>
</dbReference>
<reference evidence="4 5" key="1">
    <citation type="journal article" date="2012" name="Science">
        <title>The Paleozoic origin of enzymatic lignin decomposition reconstructed from 31 fungal genomes.</title>
        <authorList>
            <person name="Floudas D."/>
            <person name="Binder M."/>
            <person name="Riley R."/>
            <person name="Barry K."/>
            <person name="Blanchette R.A."/>
            <person name="Henrissat B."/>
            <person name="Martinez A.T."/>
            <person name="Otillar R."/>
            <person name="Spatafora J.W."/>
            <person name="Yadav J.S."/>
            <person name="Aerts A."/>
            <person name="Benoit I."/>
            <person name="Boyd A."/>
            <person name="Carlson A."/>
            <person name="Copeland A."/>
            <person name="Coutinho P.M."/>
            <person name="de Vries R.P."/>
            <person name="Ferreira P."/>
            <person name="Findley K."/>
            <person name="Foster B."/>
            <person name="Gaskell J."/>
            <person name="Glotzer D."/>
            <person name="Gorecki P."/>
            <person name="Heitman J."/>
            <person name="Hesse C."/>
            <person name="Hori C."/>
            <person name="Igarashi K."/>
            <person name="Jurgens J.A."/>
            <person name="Kallen N."/>
            <person name="Kersten P."/>
            <person name="Kohler A."/>
            <person name="Kuees U."/>
            <person name="Kumar T.K.A."/>
            <person name="Kuo A."/>
            <person name="LaButti K."/>
            <person name="Larrondo L.F."/>
            <person name="Lindquist E."/>
            <person name="Ling A."/>
            <person name="Lombard V."/>
            <person name="Lucas S."/>
            <person name="Lundell T."/>
            <person name="Martin R."/>
            <person name="McLaughlin D.J."/>
            <person name="Morgenstern I."/>
            <person name="Morin E."/>
            <person name="Murat C."/>
            <person name="Nagy L.G."/>
            <person name="Nolan M."/>
            <person name="Ohm R.A."/>
            <person name="Patyshakuliyeva A."/>
            <person name="Rokas A."/>
            <person name="Ruiz-Duenas F.J."/>
            <person name="Sabat G."/>
            <person name="Salamov A."/>
            <person name="Samejima M."/>
            <person name="Schmutz J."/>
            <person name="Slot J.C."/>
            <person name="St John F."/>
            <person name="Stenlid J."/>
            <person name="Sun H."/>
            <person name="Sun S."/>
            <person name="Syed K."/>
            <person name="Tsang A."/>
            <person name="Wiebenga A."/>
            <person name="Young D."/>
            <person name="Pisabarro A."/>
            <person name="Eastwood D.C."/>
            <person name="Martin F."/>
            <person name="Cullen D."/>
            <person name="Grigoriev I.V."/>
            <person name="Hibbett D.S."/>
        </authorList>
    </citation>
    <scope>NUCLEOTIDE SEQUENCE</scope>
    <source>
        <strain evidence="5">FP-58527</strain>
    </source>
</reference>
<proteinExistence type="predicted"/>
<dbReference type="SMART" id="SM00558">
    <property type="entry name" value="JmjC"/>
    <property type="match status" value="1"/>
</dbReference>
<evidence type="ECO:0000259" key="3">
    <source>
        <dbReference type="PROSITE" id="PS51184"/>
    </source>
</evidence>
<gene>
    <name evidence="4" type="ORF">FOMPIDRAFT_129989</name>
</gene>
<dbReference type="InterPro" id="IPR041667">
    <property type="entry name" value="Cupin_8"/>
</dbReference>
<dbReference type="HOGENOM" id="CLU_017405_0_0_1"/>
<accession>S8DN78</accession>